<proteinExistence type="predicted"/>
<accession>A0A381XJW4</accession>
<dbReference type="InterPro" id="IPR036412">
    <property type="entry name" value="HAD-like_sf"/>
</dbReference>
<organism evidence="1">
    <name type="scientific">marine metagenome</name>
    <dbReference type="NCBI Taxonomy" id="408172"/>
    <lineage>
        <taxon>unclassified sequences</taxon>
        <taxon>metagenomes</taxon>
        <taxon>ecological metagenomes</taxon>
    </lineage>
</organism>
<dbReference type="SUPFAM" id="SSF56784">
    <property type="entry name" value="HAD-like"/>
    <property type="match status" value="1"/>
</dbReference>
<dbReference type="AlphaFoldDB" id="A0A381XJW4"/>
<sequence>MIDGEISLDNIKVVIFDKDGTLIDIHHYWASMIKIRASLV</sequence>
<evidence type="ECO:0000313" key="1">
    <source>
        <dbReference type="EMBL" id="SVA64979.1"/>
    </source>
</evidence>
<dbReference type="EMBL" id="UINC01015429">
    <property type="protein sequence ID" value="SVA64979.1"/>
    <property type="molecule type" value="Genomic_DNA"/>
</dbReference>
<gene>
    <name evidence="1" type="ORF">METZ01_LOCUS117833</name>
</gene>
<feature type="non-terminal residue" evidence="1">
    <location>
        <position position="40"/>
    </location>
</feature>
<name>A0A381XJW4_9ZZZZ</name>
<protein>
    <submittedName>
        <fullName evidence="1">Uncharacterized protein</fullName>
    </submittedName>
</protein>
<reference evidence="1" key="1">
    <citation type="submission" date="2018-05" db="EMBL/GenBank/DDBJ databases">
        <authorList>
            <person name="Lanie J.A."/>
            <person name="Ng W.-L."/>
            <person name="Kazmierczak K.M."/>
            <person name="Andrzejewski T.M."/>
            <person name="Davidsen T.M."/>
            <person name="Wayne K.J."/>
            <person name="Tettelin H."/>
            <person name="Glass J.I."/>
            <person name="Rusch D."/>
            <person name="Podicherti R."/>
            <person name="Tsui H.-C.T."/>
            <person name="Winkler M.E."/>
        </authorList>
    </citation>
    <scope>NUCLEOTIDE SEQUENCE</scope>
</reference>